<dbReference type="Pfam" id="PF10283">
    <property type="entry name" value="zf-CCHH"/>
    <property type="match status" value="1"/>
</dbReference>
<evidence type="ECO:0000256" key="1">
    <source>
        <dbReference type="ARBA" id="ARBA00004123"/>
    </source>
</evidence>
<feature type="compositionally biased region" description="Basic and acidic residues" evidence="6">
    <location>
        <begin position="42"/>
        <end position="58"/>
    </location>
</feature>
<sequence length="581" mass="66296">MDNTTQKKICPYDGKCYRKNPKHFEEYDHPIQYGNTTTTNDNKNDVTVDVKKRARSEEDAPTPTNTPTTTILGVGDKEEKKEDTPTPVASEDASTVVEEADNNNNNNPIVADSSSDSSEDDLAPSVQLIREILLQKQKIKNYPSHSTQSPCALSKEGDNAGLFLESFYDGHLKFNQKDVQAVLLAAIHLQQQNTTLDRLLSAFSGYRLTGPMEMLVREWHRLYSNDNNNTSKVQFKKESYKWLYARFSADPPECQTVLISTVSPSQDENHLGHVCYHRDNPEEEPTMVVENNNNDAHSSKNTAYNAQRTFQLVAPFLSLFLLGNAVQHHQTKEIQALCWAIDTVQLFADIADKNKNENNIRVVEKFVQSVLEDNNNDGSSHSHFPDISKLLKEFTFKQRKSVLVASTFHHLQIVVPFNRVTEVGYRPPHVKPHRMKELLERWDRSFHEAYHHQNNNSNNNNGFRQSDWVELQDQFQWNEMSNDEGDYGLGLELGQNFFSFIVSPCAPSFWSPHNDNNNSPTVMLAGEDCQGCNPLLWHAWRLLDCSYMLLPGRELYRHIIRLQLPLLAGKEGVLLSDVFVS</sequence>
<dbReference type="AlphaFoldDB" id="A0A7G2CIP0"/>
<feature type="compositionally biased region" description="Low complexity" evidence="6">
    <location>
        <begin position="102"/>
        <end position="116"/>
    </location>
</feature>
<organism evidence="8 9">
    <name type="scientific">Angomonas deanei</name>
    <dbReference type="NCBI Taxonomy" id="59799"/>
    <lineage>
        <taxon>Eukaryota</taxon>
        <taxon>Discoba</taxon>
        <taxon>Euglenozoa</taxon>
        <taxon>Kinetoplastea</taxon>
        <taxon>Metakinetoplastina</taxon>
        <taxon>Trypanosomatida</taxon>
        <taxon>Trypanosomatidae</taxon>
        <taxon>Strigomonadinae</taxon>
        <taxon>Angomonas</taxon>
    </lineage>
</organism>
<accession>A0A7G2CIP0</accession>
<evidence type="ECO:0000256" key="6">
    <source>
        <dbReference type="SAM" id="MobiDB-lite"/>
    </source>
</evidence>
<keyword evidence="9" id="KW-1185">Reference proteome</keyword>
<evidence type="ECO:0000256" key="2">
    <source>
        <dbReference type="ARBA" id="ARBA00004286"/>
    </source>
</evidence>
<evidence type="ECO:0000256" key="5">
    <source>
        <dbReference type="ARBA" id="ARBA00023242"/>
    </source>
</evidence>
<evidence type="ECO:0000256" key="4">
    <source>
        <dbReference type="ARBA" id="ARBA00022454"/>
    </source>
</evidence>
<dbReference type="GO" id="GO:0072572">
    <property type="term" value="F:poly-ADP-D-ribose binding"/>
    <property type="evidence" value="ECO:0007669"/>
    <property type="project" value="TreeGrafter"/>
</dbReference>
<dbReference type="EMBL" id="LR877156">
    <property type="protein sequence ID" value="CAD2218821.1"/>
    <property type="molecule type" value="Genomic_DNA"/>
</dbReference>
<evidence type="ECO:0000259" key="7">
    <source>
        <dbReference type="Pfam" id="PF10283"/>
    </source>
</evidence>
<feature type="domain" description="PBZ-type" evidence="7">
    <location>
        <begin position="7"/>
        <end position="30"/>
    </location>
</feature>
<keyword evidence="5" id="KW-0539">Nucleus</keyword>
<evidence type="ECO:0000256" key="3">
    <source>
        <dbReference type="ARBA" id="ARBA00010803"/>
    </source>
</evidence>
<dbReference type="VEuPathDB" id="TriTrypDB:ADEAN_000631400"/>
<dbReference type="GO" id="GO:0005694">
    <property type="term" value="C:chromosome"/>
    <property type="evidence" value="ECO:0007669"/>
    <property type="project" value="UniProtKB-SubCell"/>
</dbReference>
<protein>
    <submittedName>
        <fullName evidence="8">PBZ domain/Uncharacterized conserved protein (DUF2228), putative</fullName>
    </submittedName>
</protein>
<name>A0A7G2CIP0_9TRYP</name>
<dbReference type="InterPro" id="IPR019361">
    <property type="entry name" value="HPF1"/>
</dbReference>
<dbReference type="PANTHER" id="PTHR13386:SF1">
    <property type="entry name" value="HISTONE PARYLATION FACTOR 1"/>
    <property type="match status" value="1"/>
</dbReference>
<dbReference type="GO" id="GO:0042393">
    <property type="term" value="F:histone binding"/>
    <property type="evidence" value="ECO:0007669"/>
    <property type="project" value="InterPro"/>
</dbReference>
<reference evidence="8 9" key="1">
    <citation type="submission" date="2020-08" db="EMBL/GenBank/DDBJ databases">
        <authorList>
            <person name="Newling K."/>
            <person name="Davey J."/>
            <person name="Forrester S."/>
        </authorList>
    </citation>
    <scope>NUCLEOTIDE SEQUENCE [LARGE SCALE GENOMIC DNA]</scope>
    <source>
        <strain evidence="9">Crithidia deanei Carvalho (ATCC PRA-265)</strain>
    </source>
</reference>
<dbReference type="GO" id="GO:0005634">
    <property type="term" value="C:nucleus"/>
    <property type="evidence" value="ECO:0007669"/>
    <property type="project" value="UniProtKB-SubCell"/>
</dbReference>
<evidence type="ECO:0000313" key="8">
    <source>
        <dbReference type="EMBL" id="CAD2218821.1"/>
    </source>
</evidence>
<evidence type="ECO:0000313" key="9">
    <source>
        <dbReference type="Proteomes" id="UP000515908"/>
    </source>
</evidence>
<gene>
    <name evidence="8" type="ORF">ADEAN_000631400</name>
</gene>
<dbReference type="PANTHER" id="PTHR13386">
    <property type="entry name" value="HISTONE PARYLATION FACTOR 1"/>
    <property type="match status" value="1"/>
</dbReference>
<comment type="similarity">
    <text evidence="3">Belongs to the HPF1 family.</text>
</comment>
<comment type="subcellular location">
    <subcellularLocation>
        <location evidence="2">Chromosome</location>
    </subcellularLocation>
    <subcellularLocation>
        <location evidence="1">Nucleus</location>
    </subcellularLocation>
</comment>
<dbReference type="Pfam" id="PF10228">
    <property type="entry name" value="HPF1"/>
    <property type="match status" value="2"/>
</dbReference>
<keyword evidence="4" id="KW-0158">Chromosome</keyword>
<dbReference type="InterPro" id="IPR019406">
    <property type="entry name" value="APLF_PBZ"/>
</dbReference>
<feature type="compositionally biased region" description="Basic and acidic residues" evidence="6">
    <location>
        <begin position="75"/>
        <end position="84"/>
    </location>
</feature>
<dbReference type="GO" id="GO:0006974">
    <property type="term" value="P:DNA damage response"/>
    <property type="evidence" value="ECO:0007669"/>
    <property type="project" value="InterPro"/>
</dbReference>
<feature type="region of interest" description="Disordered" evidence="6">
    <location>
        <begin position="27"/>
        <end position="122"/>
    </location>
</feature>
<proteinExistence type="inferred from homology"/>
<feature type="compositionally biased region" description="Low complexity" evidence="6">
    <location>
        <begin position="61"/>
        <end position="70"/>
    </location>
</feature>
<dbReference type="Proteomes" id="UP000515908">
    <property type="component" value="Chromosome 12"/>
</dbReference>